<keyword evidence="11 14" id="KW-0324">Glycolysis</keyword>
<dbReference type="PANTHER" id="PTHR11817">
    <property type="entry name" value="PYRUVATE KINASE"/>
    <property type="match status" value="1"/>
</dbReference>
<dbReference type="InterPro" id="IPR040442">
    <property type="entry name" value="Pyrv_kinase-like_dom_sf"/>
</dbReference>
<dbReference type="InterPro" id="IPR015813">
    <property type="entry name" value="Pyrv/PenolPyrv_kinase-like_dom"/>
</dbReference>
<dbReference type="GO" id="GO:0016301">
    <property type="term" value="F:kinase activity"/>
    <property type="evidence" value="ECO:0007669"/>
    <property type="project" value="UniProtKB-KW"/>
</dbReference>
<protein>
    <recommendedName>
        <fullName evidence="4 13">Pyruvate kinase</fullName>
        <ecNumber evidence="4 13">2.7.1.40</ecNumber>
    </recommendedName>
</protein>
<dbReference type="InterPro" id="IPR018209">
    <property type="entry name" value="Pyrv_Knase_AS"/>
</dbReference>
<evidence type="ECO:0000256" key="3">
    <source>
        <dbReference type="ARBA" id="ARBA00008663"/>
    </source>
</evidence>
<dbReference type="InterPro" id="IPR011037">
    <property type="entry name" value="Pyrv_Knase-like_insert_dom_sf"/>
</dbReference>
<keyword evidence="5 14" id="KW-0808">Transferase</keyword>
<dbReference type="EC" id="2.7.1.40" evidence="4 13"/>
<evidence type="ECO:0000256" key="12">
    <source>
        <dbReference type="ARBA" id="ARBA00023317"/>
    </source>
</evidence>
<evidence type="ECO:0000259" key="15">
    <source>
        <dbReference type="Pfam" id="PF00224"/>
    </source>
</evidence>
<keyword evidence="8 14" id="KW-0418">Kinase</keyword>
<feature type="domain" description="Pyruvate kinase barrel" evidence="15">
    <location>
        <begin position="5"/>
        <end position="322"/>
    </location>
</feature>
<dbReference type="NCBIfam" id="NF004978">
    <property type="entry name" value="PRK06354.1"/>
    <property type="match status" value="1"/>
</dbReference>
<keyword evidence="10 14" id="KW-0460">Magnesium</keyword>
<dbReference type="GO" id="GO:0004743">
    <property type="term" value="F:pyruvate kinase activity"/>
    <property type="evidence" value="ECO:0007669"/>
    <property type="project" value="UniProtKB-UniRule"/>
</dbReference>
<reference evidence="17" key="1">
    <citation type="submission" date="2022-11" db="EMBL/GenBank/DDBJ databases">
        <title>Biodiversity and phylogenetic relationships of bacteria.</title>
        <authorList>
            <person name="Machado R.A.R."/>
            <person name="Bhat A."/>
            <person name="Loulou A."/>
            <person name="Kallel S."/>
        </authorList>
    </citation>
    <scope>NUCLEOTIDE SEQUENCE</scope>
    <source>
        <strain evidence="17">K-TC2</strain>
    </source>
</reference>
<evidence type="ECO:0000256" key="8">
    <source>
        <dbReference type="ARBA" id="ARBA00022777"/>
    </source>
</evidence>
<dbReference type="Pfam" id="PF02887">
    <property type="entry name" value="PK_C"/>
    <property type="match status" value="1"/>
</dbReference>
<keyword evidence="6" id="KW-0479">Metal-binding</keyword>
<dbReference type="SUPFAM" id="SSF51621">
    <property type="entry name" value="Phosphoenolpyruvate/pyruvate domain"/>
    <property type="match status" value="1"/>
</dbReference>
<dbReference type="NCBIfam" id="TIGR01064">
    <property type="entry name" value="pyruv_kin"/>
    <property type="match status" value="1"/>
</dbReference>
<evidence type="ECO:0000256" key="6">
    <source>
        <dbReference type="ARBA" id="ARBA00022723"/>
    </source>
</evidence>
<feature type="domain" description="Pyruvate kinase C-terminal" evidence="16">
    <location>
        <begin position="355"/>
        <end position="467"/>
    </location>
</feature>
<dbReference type="EMBL" id="JAPKNK010000009">
    <property type="protein sequence ID" value="MCX5571247.1"/>
    <property type="molecule type" value="Genomic_DNA"/>
</dbReference>
<dbReference type="Gene3D" id="2.40.33.10">
    <property type="entry name" value="PK beta-barrel domain-like"/>
    <property type="match status" value="1"/>
</dbReference>
<evidence type="ECO:0000313" key="18">
    <source>
        <dbReference type="Proteomes" id="UP001144805"/>
    </source>
</evidence>
<name>A0A9X3IMU3_9HYPH</name>
<keyword evidence="18" id="KW-1185">Reference proteome</keyword>
<dbReference type="Proteomes" id="UP001144805">
    <property type="component" value="Unassembled WGS sequence"/>
</dbReference>
<proteinExistence type="inferred from homology"/>
<evidence type="ECO:0000256" key="11">
    <source>
        <dbReference type="ARBA" id="ARBA00023152"/>
    </source>
</evidence>
<dbReference type="Gene3D" id="3.20.20.60">
    <property type="entry name" value="Phosphoenolpyruvate-binding domains"/>
    <property type="match status" value="1"/>
</dbReference>
<dbReference type="AlphaFoldDB" id="A0A9X3IMU3"/>
<dbReference type="GO" id="GO:0005524">
    <property type="term" value="F:ATP binding"/>
    <property type="evidence" value="ECO:0007669"/>
    <property type="project" value="UniProtKB-KW"/>
</dbReference>
<dbReference type="InterPro" id="IPR015793">
    <property type="entry name" value="Pyrv_Knase_brl"/>
</dbReference>
<evidence type="ECO:0000256" key="10">
    <source>
        <dbReference type="ARBA" id="ARBA00022842"/>
    </source>
</evidence>
<dbReference type="NCBIfam" id="NF004886">
    <property type="entry name" value="PRK06247.1"/>
    <property type="match status" value="1"/>
</dbReference>
<dbReference type="InterPro" id="IPR001697">
    <property type="entry name" value="Pyr_Knase"/>
</dbReference>
<organism evidence="17 18">
    <name type="scientific">Kaistia nematophila</name>
    <dbReference type="NCBI Taxonomy" id="2994654"/>
    <lineage>
        <taxon>Bacteria</taxon>
        <taxon>Pseudomonadati</taxon>
        <taxon>Pseudomonadota</taxon>
        <taxon>Alphaproteobacteria</taxon>
        <taxon>Hyphomicrobiales</taxon>
        <taxon>Kaistiaceae</taxon>
        <taxon>Kaistia</taxon>
    </lineage>
</organism>
<dbReference type="RefSeq" id="WP_266340207.1">
    <property type="nucleotide sequence ID" value="NZ_JAPKNK010000009.1"/>
</dbReference>
<dbReference type="InterPro" id="IPR015806">
    <property type="entry name" value="Pyrv_Knase_insert_dom_sf"/>
</dbReference>
<dbReference type="PROSITE" id="PS00110">
    <property type="entry name" value="PYRUVATE_KINASE"/>
    <property type="match status" value="1"/>
</dbReference>
<dbReference type="FunFam" id="2.40.33.10:FF:000001">
    <property type="entry name" value="Pyruvate kinase"/>
    <property type="match status" value="1"/>
</dbReference>
<evidence type="ECO:0000256" key="1">
    <source>
        <dbReference type="ARBA" id="ARBA00001958"/>
    </source>
</evidence>
<dbReference type="Gene3D" id="3.40.1380.20">
    <property type="entry name" value="Pyruvate kinase, C-terminal domain"/>
    <property type="match status" value="1"/>
</dbReference>
<dbReference type="GO" id="GO:0030955">
    <property type="term" value="F:potassium ion binding"/>
    <property type="evidence" value="ECO:0007669"/>
    <property type="project" value="UniProtKB-UniRule"/>
</dbReference>
<evidence type="ECO:0000256" key="9">
    <source>
        <dbReference type="ARBA" id="ARBA00022840"/>
    </source>
</evidence>
<dbReference type="SUPFAM" id="SSF50800">
    <property type="entry name" value="PK beta-barrel domain-like"/>
    <property type="match status" value="1"/>
</dbReference>
<evidence type="ECO:0000256" key="7">
    <source>
        <dbReference type="ARBA" id="ARBA00022741"/>
    </source>
</evidence>
<comment type="caution">
    <text evidence="17">The sequence shown here is derived from an EMBL/GenBank/DDBJ whole genome shotgun (WGS) entry which is preliminary data.</text>
</comment>
<evidence type="ECO:0000256" key="13">
    <source>
        <dbReference type="NCBIfam" id="TIGR01064"/>
    </source>
</evidence>
<comment type="similarity">
    <text evidence="3 14">Belongs to the pyruvate kinase family.</text>
</comment>
<dbReference type="GO" id="GO:0000287">
    <property type="term" value="F:magnesium ion binding"/>
    <property type="evidence" value="ECO:0007669"/>
    <property type="project" value="UniProtKB-UniRule"/>
</dbReference>
<evidence type="ECO:0000259" key="16">
    <source>
        <dbReference type="Pfam" id="PF02887"/>
    </source>
</evidence>
<keyword evidence="7" id="KW-0547">Nucleotide-binding</keyword>
<dbReference type="Pfam" id="PF00224">
    <property type="entry name" value="PK"/>
    <property type="match status" value="1"/>
</dbReference>
<evidence type="ECO:0000256" key="2">
    <source>
        <dbReference type="ARBA" id="ARBA00004997"/>
    </source>
</evidence>
<comment type="pathway">
    <text evidence="2 14">Carbohydrate degradation; glycolysis; pyruvate from D-glyceraldehyde 3-phosphate: step 5/5.</text>
</comment>
<comment type="catalytic activity">
    <reaction evidence="14">
        <text>pyruvate + ATP = phosphoenolpyruvate + ADP + H(+)</text>
        <dbReference type="Rhea" id="RHEA:18157"/>
        <dbReference type="ChEBI" id="CHEBI:15361"/>
        <dbReference type="ChEBI" id="CHEBI:15378"/>
        <dbReference type="ChEBI" id="CHEBI:30616"/>
        <dbReference type="ChEBI" id="CHEBI:58702"/>
        <dbReference type="ChEBI" id="CHEBI:456216"/>
        <dbReference type="EC" id="2.7.1.40"/>
    </reaction>
</comment>
<evidence type="ECO:0000256" key="14">
    <source>
        <dbReference type="RuleBase" id="RU000504"/>
    </source>
</evidence>
<keyword evidence="9" id="KW-0067">ATP-binding</keyword>
<dbReference type="PRINTS" id="PR01050">
    <property type="entry name" value="PYRUVTKNASE"/>
</dbReference>
<evidence type="ECO:0000256" key="4">
    <source>
        <dbReference type="ARBA" id="ARBA00012142"/>
    </source>
</evidence>
<dbReference type="InterPro" id="IPR015795">
    <property type="entry name" value="Pyrv_Knase_C"/>
</dbReference>
<evidence type="ECO:0000256" key="5">
    <source>
        <dbReference type="ARBA" id="ARBA00022679"/>
    </source>
</evidence>
<dbReference type="SUPFAM" id="SSF52935">
    <property type="entry name" value="PK C-terminal domain-like"/>
    <property type="match status" value="1"/>
</dbReference>
<keyword evidence="12 17" id="KW-0670">Pyruvate</keyword>
<accession>A0A9X3IMU3</accession>
<evidence type="ECO:0000313" key="17">
    <source>
        <dbReference type="EMBL" id="MCX5571247.1"/>
    </source>
</evidence>
<sequence>MRRSRKVKILATLGPASSDKKMIEALFRAGADVFRINMSHTSHDKLNDLVRIIRSVESEVGRPIGILADLQGPKLRLGTFADKAVDITVGQNFTLDSDPAPGTTGRVFLPHPEILEALEPGHRLLIDDGKVRLRVISTNGTSALTTVEVGTKLSDRKGVSVPDSTIKTGALTEKDRADLDAALQANVDWIALSFVQRPDDVAEVRKIAAGRAGIMSKIEKPQAVQRLAEIIEISDALMVARGDLGVEMPLEQVPGIQKQITRACRRAGKPVVVATQMLESMITAPVPTRAEVSDVATAVYEGADAIMLSAESAAGAFPIDAVATMDRIATQVELDSNHKNIMHAQRTEPEATGADAISAAARQIAETLNLAAICCYTASGSTGLRAARERPQTPIIALSPIVSTARRLSVVWGLHCVVSDDAYNLDDMVNRACFIAHREEFAKPGDRIIITAGVPLRTPGATNMLRIAYVGTGAEEGRR</sequence>
<dbReference type="InterPro" id="IPR036918">
    <property type="entry name" value="Pyrv_Knase_C_sf"/>
</dbReference>
<gene>
    <name evidence="17" type="primary">pyk</name>
    <name evidence="17" type="ORF">OSH07_18745</name>
</gene>
<dbReference type="NCBIfam" id="NF004491">
    <property type="entry name" value="PRK05826.1"/>
    <property type="match status" value="1"/>
</dbReference>
<comment type="cofactor">
    <cofactor evidence="1">
        <name>K(+)</name>
        <dbReference type="ChEBI" id="CHEBI:29103"/>
    </cofactor>
</comment>